<dbReference type="EMBL" id="CAJVPY010043120">
    <property type="protein sequence ID" value="CAG8807936.1"/>
    <property type="molecule type" value="Genomic_DNA"/>
</dbReference>
<gene>
    <name evidence="3" type="ORF">DERYTH_LOCUS24781</name>
</gene>
<feature type="non-terminal residue" evidence="3">
    <location>
        <position position="1"/>
    </location>
</feature>
<evidence type="ECO:0000313" key="3">
    <source>
        <dbReference type="EMBL" id="CAG8807936.1"/>
    </source>
</evidence>
<feature type="non-terminal residue" evidence="3">
    <location>
        <position position="83"/>
    </location>
</feature>
<keyword evidence="2" id="KW-0732">Signal</keyword>
<feature type="signal peptide" evidence="2">
    <location>
        <begin position="1"/>
        <end position="23"/>
    </location>
</feature>
<feature type="chain" id="PRO_5040107689" evidence="2">
    <location>
        <begin position="24"/>
        <end position="83"/>
    </location>
</feature>
<evidence type="ECO:0000256" key="2">
    <source>
        <dbReference type="SAM" id="SignalP"/>
    </source>
</evidence>
<sequence>KFRVRVFLVFLVVALVLIAQTNARRKCKSKKKLRPIRPNKPHKSTPTVIMFPPAEPESNPTTAAAAPTQSCRMECPACATHTP</sequence>
<proteinExistence type="predicted"/>
<feature type="compositionally biased region" description="Basic residues" evidence="1">
    <location>
        <begin position="29"/>
        <end position="43"/>
    </location>
</feature>
<reference evidence="3" key="1">
    <citation type="submission" date="2021-06" db="EMBL/GenBank/DDBJ databases">
        <authorList>
            <person name="Kallberg Y."/>
            <person name="Tangrot J."/>
            <person name="Rosling A."/>
        </authorList>
    </citation>
    <scope>NUCLEOTIDE SEQUENCE</scope>
    <source>
        <strain evidence="3">MA453B</strain>
    </source>
</reference>
<evidence type="ECO:0000313" key="4">
    <source>
        <dbReference type="Proteomes" id="UP000789405"/>
    </source>
</evidence>
<keyword evidence="4" id="KW-1185">Reference proteome</keyword>
<accession>A0A9N9K2W3</accession>
<protein>
    <submittedName>
        <fullName evidence="3">1967_t:CDS:1</fullName>
    </submittedName>
</protein>
<name>A0A9N9K2W3_9GLOM</name>
<evidence type="ECO:0000256" key="1">
    <source>
        <dbReference type="SAM" id="MobiDB-lite"/>
    </source>
</evidence>
<organism evidence="3 4">
    <name type="scientific">Dentiscutata erythropus</name>
    <dbReference type="NCBI Taxonomy" id="1348616"/>
    <lineage>
        <taxon>Eukaryota</taxon>
        <taxon>Fungi</taxon>
        <taxon>Fungi incertae sedis</taxon>
        <taxon>Mucoromycota</taxon>
        <taxon>Glomeromycotina</taxon>
        <taxon>Glomeromycetes</taxon>
        <taxon>Diversisporales</taxon>
        <taxon>Gigasporaceae</taxon>
        <taxon>Dentiscutata</taxon>
    </lineage>
</organism>
<dbReference type="Proteomes" id="UP000789405">
    <property type="component" value="Unassembled WGS sequence"/>
</dbReference>
<comment type="caution">
    <text evidence="3">The sequence shown here is derived from an EMBL/GenBank/DDBJ whole genome shotgun (WGS) entry which is preliminary data.</text>
</comment>
<dbReference type="AlphaFoldDB" id="A0A9N9K2W3"/>
<feature type="region of interest" description="Disordered" evidence="1">
    <location>
        <begin position="29"/>
        <end position="65"/>
    </location>
</feature>